<dbReference type="GO" id="GO:0045892">
    <property type="term" value="P:negative regulation of DNA-templated transcription"/>
    <property type="evidence" value="ECO:0007669"/>
    <property type="project" value="TreeGrafter"/>
</dbReference>
<evidence type="ECO:0000256" key="3">
    <source>
        <dbReference type="ARBA" id="ARBA00023163"/>
    </source>
</evidence>
<dbReference type="KEGG" id="cgt:cgR_2911"/>
<evidence type="ECO:0000256" key="2">
    <source>
        <dbReference type="ARBA" id="ARBA00023125"/>
    </source>
</evidence>
<protein>
    <recommendedName>
        <fullName evidence="4">IclR-ED domain-containing protein</fullName>
    </recommendedName>
</protein>
<dbReference type="Gene3D" id="3.30.450.40">
    <property type="match status" value="1"/>
</dbReference>
<feature type="domain" description="IclR-ED" evidence="4">
    <location>
        <begin position="72"/>
        <end position="253"/>
    </location>
</feature>
<dbReference type="PANTHER" id="PTHR30136">
    <property type="entry name" value="HELIX-TURN-HELIX TRANSCRIPTIONAL REGULATOR, ICLR FAMILY"/>
    <property type="match status" value="1"/>
</dbReference>
<dbReference type="Proteomes" id="UP000006698">
    <property type="component" value="Chromosome"/>
</dbReference>
<dbReference type="SUPFAM" id="SSF46785">
    <property type="entry name" value="Winged helix' DNA-binding domain"/>
    <property type="match status" value="1"/>
</dbReference>
<dbReference type="EMBL" id="AP009044">
    <property type="protein sequence ID" value="BAF55931.1"/>
    <property type="molecule type" value="Genomic_DNA"/>
</dbReference>
<dbReference type="PROSITE" id="PS51078">
    <property type="entry name" value="ICLR_ED"/>
    <property type="match status" value="1"/>
</dbReference>
<sequence>MIMDNVAPTQGLPPKEFLSSVDIALQLILLLRDSGSLTISGAAETLGVGASTIHRSMSMLVYRGFAVRSESRTYLPGSALATSALQPGLGADLTKKCSHYMESIGKETGETTHLVILQGDSVHFIHSVEGSLPVRVGNRRGQVMPAIQNSGGLVMLAEMSARELRALYSSLGDEEFENLRKRLRRTRDRGHGANFGFFEQDVSAVAEPLLNDVGDVLGAITVAVPSNRFREVYPKAVQVLERHMRDLNKALADYRVPEKG</sequence>
<evidence type="ECO:0000313" key="5">
    <source>
        <dbReference type="EMBL" id="BAF55931.1"/>
    </source>
</evidence>
<dbReference type="InterPro" id="IPR014757">
    <property type="entry name" value="Tscrpt_reg_IclR_C"/>
</dbReference>
<dbReference type="InterPro" id="IPR029016">
    <property type="entry name" value="GAF-like_dom_sf"/>
</dbReference>
<evidence type="ECO:0000256" key="1">
    <source>
        <dbReference type="ARBA" id="ARBA00023015"/>
    </source>
</evidence>
<dbReference type="InterPro" id="IPR005471">
    <property type="entry name" value="Tscrpt_reg_IclR_N"/>
</dbReference>
<dbReference type="InterPro" id="IPR036390">
    <property type="entry name" value="WH_DNA-bd_sf"/>
</dbReference>
<accession>A0AB72VEL0</accession>
<name>A0AB72VEL0_CORGB</name>
<gene>
    <name evidence="5" type="ordered locus">cgR_2911</name>
</gene>
<keyword evidence="3" id="KW-0804">Transcription</keyword>
<keyword evidence="2" id="KW-0238">DNA-binding</keyword>
<keyword evidence="1" id="KW-0805">Transcription regulation</keyword>
<dbReference type="InterPro" id="IPR050707">
    <property type="entry name" value="HTH_MetabolicPath_Reg"/>
</dbReference>
<dbReference type="Pfam" id="PF01614">
    <property type="entry name" value="IclR_C"/>
    <property type="match status" value="1"/>
</dbReference>
<dbReference type="Pfam" id="PF09339">
    <property type="entry name" value="HTH_IclR"/>
    <property type="match status" value="1"/>
</dbReference>
<organism evidence="5">
    <name type="scientific">Corynebacterium glutamicum (strain R)</name>
    <dbReference type="NCBI Taxonomy" id="340322"/>
    <lineage>
        <taxon>Bacteria</taxon>
        <taxon>Bacillati</taxon>
        <taxon>Actinomycetota</taxon>
        <taxon>Actinomycetes</taxon>
        <taxon>Mycobacteriales</taxon>
        <taxon>Corynebacteriaceae</taxon>
        <taxon>Corynebacterium</taxon>
    </lineage>
</organism>
<dbReference type="Gene3D" id="1.10.10.10">
    <property type="entry name" value="Winged helix-like DNA-binding domain superfamily/Winged helix DNA-binding domain"/>
    <property type="match status" value="1"/>
</dbReference>
<dbReference type="GO" id="GO:0003677">
    <property type="term" value="F:DNA binding"/>
    <property type="evidence" value="ECO:0007669"/>
    <property type="project" value="UniProtKB-KW"/>
</dbReference>
<dbReference type="InterPro" id="IPR036388">
    <property type="entry name" value="WH-like_DNA-bd_sf"/>
</dbReference>
<dbReference type="GO" id="GO:0003700">
    <property type="term" value="F:DNA-binding transcription factor activity"/>
    <property type="evidence" value="ECO:0007669"/>
    <property type="project" value="TreeGrafter"/>
</dbReference>
<reference evidence="5" key="1">
    <citation type="journal article" date="2007" name="Microbiology">
        <title>Comparative analysis of the Corynebacterium glutamicum group and complete genome sequence of strain R.</title>
        <authorList>
            <person name="Yukawa H."/>
            <person name="Omumasaba C.A."/>
            <person name="Nonaka H."/>
            <person name="Kos P."/>
            <person name="Okai N."/>
            <person name="Suzuki N."/>
            <person name="Suda M."/>
            <person name="Tsuge Y."/>
            <person name="Watanabe J."/>
            <person name="Ikeda Y."/>
            <person name="Vertes A.A."/>
            <person name="Inui M."/>
        </authorList>
    </citation>
    <scope>NUCLEOTIDE SEQUENCE</scope>
    <source>
        <strain evidence="5">R</strain>
    </source>
</reference>
<dbReference type="AlphaFoldDB" id="A0AB72VEL0"/>
<evidence type="ECO:0000259" key="4">
    <source>
        <dbReference type="PROSITE" id="PS51078"/>
    </source>
</evidence>
<dbReference type="SUPFAM" id="SSF55781">
    <property type="entry name" value="GAF domain-like"/>
    <property type="match status" value="1"/>
</dbReference>
<dbReference type="PANTHER" id="PTHR30136:SF35">
    <property type="entry name" value="HTH-TYPE TRANSCRIPTIONAL REGULATOR RV1719"/>
    <property type="match status" value="1"/>
</dbReference>
<proteinExistence type="predicted"/>